<gene>
    <name evidence="1" type="ORF">KK060_14205</name>
</gene>
<evidence type="ECO:0000313" key="1">
    <source>
        <dbReference type="EMBL" id="MBT1704443.1"/>
    </source>
</evidence>
<name>A0ABS5VSM8_9BACT</name>
<protein>
    <submittedName>
        <fullName evidence="1">Uncharacterized protein</fullName>
    </submittedName>
</protein>
<sequence length="100" mass="11416">MNVELYTDYMEFSFEEAISQNPNARCLLAIEIENTSTKKHIMGSIINAASLDRIGIGIGYCDKAFRAFLRIVNYLGFLRKVEKNTYSTANFFVLSKEQFA</sequence>
<organism evidence="1 2">
    <name type="scientific">Chryseosolibacter indicus</name>
    <dbReference type="NCBI Taxonomy" id="2782351"/>
    <lineage>
        <taxon>Bacteria</taxon>
        <taxon>Pseudomonadati</taxon>
        <taxon>Bacteroidota</taxon>
        <taxon>Cytophagia</taxon>
        <taxon>Cytophagales</taxon>
        <taxon>Chryseotaleaceae</taxon>
        <taxon>Chryseosolibacter</taxon>
    </lineage>
</organism>
<proteinExistence type="predicted"/>
<keyword evidence="2" id="KW-1185">Reference proteome</keyword>
<reference evidence="1 2" key="1">
    <citation type="submission" date="2021-05" db="EMBL/GenBank/DDBJ databases">
        <title>A Polyphasic approach of four new species of the genus Ohtaekwangia: Ohtaekwangia histidinii sp. nov., Ohtaekwangia cretensis sp. nov., Ohtaekwangia indiensis sp. nov., Ohtaekwangia reichenbachii sp. nov. from diverse environment.</title>
        <authorList>
            <person name="Octaviana S."/>
        </authorList>
    </citation>
    <scope>NUCLEOTIDE SEQUENCE [LARGE SCALE GENOMIC DNA]</scope>
    <source>
        <strain evidence="1 2">PWU20</strain>
    </source>
</reference>
<dbReference type="Proteomes" id="UP000772618">
    <property type="component" value="Unassembled WGS sequence"/>
</dbReference>
<evidence type="ECO:0000313" key="2">
    <source>
        <dbReference type="Proteomes" id="UP000772618"/>
    </source>
</evidence>
<accession>A0ABS5VSM8</accession>
<comment type="caution">
    <text evidence="1">The sequence shown here is derived from an EMBL/GenBank/DDBJ whole genome shotgun (WGS) entry which is preliminary data.</text>
</comment>
<dbReference type="EMBL" id="JAHESD010000031">
    <property type="protein sequence ID" value="MBT1704443.1"/>
    <property type="molecule type" value="Genomic_DNA"/>
</dbReference>